<dbReference type="Gene3D" id="1.10.10.60">
    <property type="entry name" value="Homeodomain-like"/>
    <property type="match status" value="2"/>
</dbReference>
<dbReference type="PANTHER" id="PTHR43280">
    <property type="entry name" value="ARAC-FAMILY TRANSCRIPTIONAL REGULATOR"/>
    <property type="match status" value="1"/>
</dbReference>
<evidence type="ECO:0000313" key="9">
    <source>
        <dbReference type="EMBL" id="CUN96527.1"/>
    </source>
</evidence>
<dbReference type="AlphaFoldDB" id="A0A174KZ23"/>
<dbReference type="Proteomes" id="UP000293506">
    <property type="component" value="Unassembled WGS sequence"/>
</dbReference>
<dbReference type="Proteomes" id="UP000284024">
    <property type="component" value="Unassembled WGS sequence"/>
</dbReference>
<evidence type="ECO:0000313" key="21">
    <source>
        <dbReference type="Proteomes" id="UP000095413"/>
    </source>
</evidence>
<dbReference type="Pfam" id="PF17853">
    <property type="entry name" value="GGDEF_2"/>
    <property type="match status" value="1"/>
</dbReference>
<evidence type="ECO:0000313" key="19">
    <source>
        <dbReference type="EMBL" id="RYT68796.1"/>
    </source>
</evidence>
<dbReference type="SUPFAM" id="SSF46689">
    <property type="entry name" value="Homeodomain-like"/>
    <property type="match status" value="2"/>
</dbReference>
<evidence type="ECO:0000313" key="20">
    <source>
        <dbReference type="Proteomes" id="UP000095409"/>
    </source>
</evidence>
<sequence length="531" mass="61322">MYRILVADDEGIMLEAFKNVISSTFGDSCIVETAKTGRAVTEIAETFHPDIVFMDIHMPGINGIQAMREIRKFNTTALFYVVSAYDKFDYAKEAIDLGVERYLTKPISKAKIIAAVEEATAKVDTKRNQRSNLLRIQEKLETVIPVVENSFVGSLLFQQEMQVADYYQQLLDIEEKQGYVMIIQFGQSYENGRLVSPVGMNVKAQDFYAELRDIVKSSFSCAVGSIMSNRIPIVVPCALSENPYEERIDLVEQARSLITRLEDRIEAKFRVGIGRVREMQEMERSYREALRALNGSKSRVIHIEDLSQNGVYDEEFPVEMEKNIFRYLEEGKEKECIQEINVFFDWMVAHYADDMNNIRLKTLEYIIWGEKKAFEAGAINYGFSYRRDYLDAAMACTGYEELRKWFLDKMVNACRAIRDQKEDQSNSAAKKAMLYIQENYNKDISLDDVSGIVNISPYYFSKIFKEETGENFIEYVTKVRIEKAKEFLAQPDISIKEAGIRSGYTDPNYFSRIFKKQTDMTPSEYKTRYGK</sequence>
<dbReference type="EMBL" id="CZBA01000002">
    <property type="protein sequence ID" value="CUP16001.1"/>
    <property type="molecule type" value="Genomic_DNA"/>
</dbReference>
<evidence type="ECO:0000259" key="7">
    <source>
        <dbReference type="PROSITE" id="PS01124"/>
    </source>
</evidence>
<evidence type="ECO:0000313" key="17">
    <source>
        <dbReference type="EMBL" id="RHH20104.1"/>
    </source>
</evidence>
<dbReference type="GO" id="GO:0000160">
    <property type="term" value="P:phosphorelay signal transduction system"/>
    <property type="evidence" value="ECO:0007669"/>
    <property type="project" value="InterPro"/>
</dbReference>
<dbReference type="EMBL" id="QROS01000001">
    <property type="protein sequence ID" value="RHL50391.1"/>
    <property type="molecule type" value="Genomic_DNA"/>
</dbReference>
<comment type="function">
    <text evidence="5">May play the central regulatory role in sporulation. It may be an element of the effector pathway responsible for the activation of sporulation genes in response to nutritional stress. Spo0A may act in concert with spo0H (a sigma factor) to control the expression of some genes that are critical to the sporulation process.</text>
</comment>
<feature type="modified residue" description="4-aspartylphosphate" evidence="6">
    <location>
        <position position="55"/>
    </location>
</feature>
<dbReference type="InterPro" id="IPR011006">
    <property type="entry name" value="CheY-like_superfamily"/>
</dbReference>
<dbReference type="Proteomes" id="UP000265808">
    <property type="component" value="Unassembled WGS sequence"/>
</dbReference>
<evidence type="ECO:0000313" key="22">
    <source>
        <dbReference type="Proteomes" id="UP000261222"/>
    </source>
</evidence>
<evidence type="ECO:0000313" key="23">
    <source>
        <dbReference type="Proteomes" id="UP000265808"/>
    </source>
</evidence>
<dbReference type="Pfam" id="PF12833">
    <property type="entry name" value="HTH_18"/>
    <property type="match status" value="1"/>
</dbReference>
<organism evidence="10 21">
    <name type="scientific">Blautia obeum</name>
    <dbReference type="NCBI Taxonomy" id="40520"/>
    <lineage>
        <taxon>Bacteria</taxon>
        <taxon>Bacillati</taxon>
        <taxon>Bacillota</taxon>
        <taxon>Clostridia</taxon>
        <taxon>Lachnospirales</taxon>
        <taxon>Lachnospiraceae</taxon>
        <taxon>Blautia</taxon>
    </lineage>
</organism>
<dbReference type="Proteomes" id="UP000095413">
    <property type="component" value="Unassembled WGS sequence"/>
</dbReference>
<dbReference type="Proteomes" id="UP000284220">
    <property type="component" value="Unassembled WGS sequence"/>
</dbReference>
<dbReference type="InterPro" id="IPR041522">
    <property type="entry name" value="CdaR_GGDEF"/>
</dbReference>
<evidence type="ECO:0000313" key="25">
    <source>
        <dbReference type="Proteomes" id="UP000284024"/>
    </source>
</evidence>
<dbReference type="GO" id="GO:0043565">
    <property type="term" value="F:sequence-specific DNA binding"/>
    <property type="evidence" value="ECO:0007669"/>
    <property type="project" value="InterPro"/>
</dbReference>
<evidence type="ECO:0000313" key="10">
    <source>
        <dbReference type="EMBL" id="CUP16001.1"/>
    </source>
</evidence>
<dbReference type="Proteomes" id="UP000285897">
    <property type="component" value="Unassembled WGS sequence"/>
</dbReference>
<dbReference type="Gene3D" id="3.40.50.2300">
    <property type="match status" value="1"/>
</dbReference>
<evidence type="ECO:0000313" key="13">
    <source>
        <dbReference type="EMBL" id="RGR51309.1"/>
    </source>
</evidence>
<dbReference type="EMBL" id="QSHL01000005">
    <property type="protein sequence ID" value="RHC06973.1"/>
    <property type="molecule type" value="Genomic_DNA"/>
</dbReference>
<evidence type="ECO:0000256" key="2">
    <source>
        <dbReference type="ARBA" id="ARBA00023015"/>
    </source>
</evidence>
<gene>
    <name evidence="10" type="primary">ypdC_1</name>
    <name evidence="9" type="synonym">ypdC</name>
    <name evidence="18" type="ORF">DW021_01630</name>
    <name evidence="17" type="ORF">DW222_04745</name>
    <name evidence="16" type="ORF">DW272_05130</name>
    <name evidence="15" type="ORF">DW767_01200</name>
    <name evidence="14" type="ORF">DW859_09710</name>
    <name evidence="13" type="ORF">DWY46_01465</name>
    <name evidence="12" type="ORF">DWZ12_08360</name>
    <name evidence="11" type="ORF">DXB81_06565</name>
    <name evidence="19" type="ORF">EAI82_01095</name>
    <name evidence="9" type="ORF">ERS852394_01240</name>
    <name evidence="10" type="ORF">ERS852533_00492</name>
</gene>
<dbReference type="EMBL" id="QSJW01000001">
    <property type="protein sequence ID" value="RHE15800.1"/>
    <property type="molecule type" value="Genomic_DNA"/>
</dbReference>
<dbReference type="InterPro" id="IPR018060">
    <property type="entry name" value="HTH_AraC"/>
</dbReference>
<evidence type="ECO:0000256" key="5">
    <source>
        <dbReference type="ARBA" id="ARBA00024867"/>
    </source>
</evidence>
<dbReference type="OrthoDB" id="9794370at2"/>
<evidence type="ECO:0000256" key="6">
    <source>
        <dbReference type="PROSITE-ProRule" id="PRU00169"/>
    </source>
</evidence>
<evidence type="ECO:0000256" key="3">
    <source>
        <dbReference type="ARBA" id="ARBA00023125"/>
    </source>
</evidence>
<dbReference type="InterPro" id="IPR018062">
    <property type="entry name" value="HTH_AraC-typ_CS"/>
</dbReference>
<dbReference type="EMBL" id="QSUB01000002">
    <property type="protein sequence ID" value="RGN05675.1"/>
    <property type="molecule type" value="Genomic_DNA"/>
</dbReference>
<dbReference type="EMBL" id="QRUH01000001">
    <property type="protein sequence ID" value="RGR51309.1"/>
    <property type="molecule type" value="Genomic_DNA"/>
</dbReference>
<evidence type="ECO:0000313" key="28">
    <source>
        <dbReference type="Proteomes" id="UP000285839"/>
    </source>
</evidence>
<dbReference type="Proteomes" id="UP000285839">
    <property type="component" value="Unassembled WGS sequence"/>
</dbReference>
<keyword evidence="4" id="KW-0804">Transcription</keyword>
<feature type="domain" description="Response regulatory" evidence="8">
    <location>
        <begin position="3"/>
        <end position="120"/>
    </location>
</feature>
<evidence type="ECO:0000256" key="1">
    <source>
        <dbReference type="ARBA" id="ARBA00018672"/>
    </source>
</evidence>
<dbReference type="InterPro" id="IPR001789">
    <property type="entry name" value="Sig_transdc_resp-reg_receiver"/>
</dbReference>
<keyword evidence="6" id="KW-0597">Phosphoprotein</keyword>
<feature type="domain" description="HTH araC/xylS-type" evidence="7">
    <location>
        <begin position="430"/>
        <end position="528"/>
    </location>
</feature>
<dbReference type="EMBL" id="QRJH01000002">
    <property type="protein sequence ID" value="RHH20104.1"/>
    <property type="molecule type" value="Genomic_DNA"/>
</dbReference>
<dbReference type="SMART" id="SM00448">
    <property type="entry name" value="REC"/>
    <property type="match status" value="1"/>
</dbReference>
<evidence type="ECO:0000313" key="29">
    <source>
        <dbReference type="Proteomes" id="UP000285897"/>
    </source>
</evidence>
<reference evidence="19 30" key="3">
    <citation type="journal article" date="2019" name="Science, e1252229">
        <title>Invertible promoters mediate bacterial phase variation, antibiotic resistance, and host adaptation in the gut.</title>
        <authorList>
            <person name="Jiang X."/>
            <person name="Hall A.B."/>
            <person name="Arthur T.D."/>
            <person name="Plichta D.R."/>
            <person name="Covington C.T."/>
            <person name="Poyet M."/>
            <person name="Crothers J."/>
            <person name="Moses P.L."/>
            <person name="Tolonen A.C."/>
            <person name="Vlamakis H."/>
            <person name="Alm E.J."/>
            <person name="Xavier R.J."/>
        </authorList>
    </citation>
    <scope>NUCLEOTIDE SEQUENCE [LARGE SCALE GENOMIC DNA]</scope>
    <source>
        <strain evidence="19">Af_0058</strain>
        <strain evidence="30">af_0058</strain>
    </source>
</reference>
<evidence type="ECO:0000313" key="14">
    <source>
        <dbReference type="EMBL" id="RHC06973.1"/>
    </source>
</evidence>
<dbReference type="EMBL" id="QRHZ01000002">
    <property type="protein sequence ID" value="RHG18672.1"/>
    <property type="molecule type" value="Genomic_DNA"/>
</dbReference>
<dbReference type="PROSITE" id="PS01124">
    <property type="entry name" value="HTH_ARAC_FAMILY_2"/>
    <property type="match status" value="1"/>
</dbReference>
<evidence type="ECO:0000313" key="18">
    <source>
        <dbReference type="EMBL" id="RHL50391.1"/>
    </source>
</evidence>
<evidence type="ECO:0000259" key="8">
    <source>
        <dbReference type="PROSITE" id="PS50110"/>
    </source>
</evidence>
<dbReference type="Pfam" id="PF00072">
    <property type="entry name" value="Response_reg"/>
    <property type="match status" value="1"/>
</dbReference>
<evidence type="ECO:0000313" key="16">
    <source>
        <dbReference type="EMBL" id="RHG18672.1"/>
    </source>
</evidence>
<dbReference type="Proteomes" id="UP000261222">
    <property type="component" value="Unassembled WGS sequence"/>
</dbReference>
<evidence type="ECO:0000313" key="24">
    <source>
        <dbReference type="Proteomes" id="UP000283585"/>
    </source>
</evidence>
<protein>
    <recommendedName>
        <fullName evidence="1">Stage 0 sporulation protein A homolog</fullName>
    </recommendedName>
</protein>
<dbReference type="PANTHER" id="PTHR43280:SF2">
    <property type="entry name" value="HTH-TYPE TRANSCRIPTIONAL REGULATOR EXSA"/>
    <property type="match status" value="1"/>
</dbReference>
<dbReference type="GO" id="GO:0003700">
    <property type="term" value="F:DNA-binding transcription factor activity"/>
    <property type="evidence" value="ECO:0007669"/>
    <property type="project" value="InterPro"/>
</dbReference>
<dbReference type="SMART" id="SM00342">
    <property type="entry name" value="HTH_ARAC"/>
    <property type="match status" value="1"/>
</dbReference>
<dbReference type="RefSeq" id="WP_055055366.1">
    <property type="nucleotide sequence ID" value="NZ_CAXSOH010000001.1"/>
</dbReference>
<dbReference type="Proteomes" id="UP000284644">
    <property type="component" value="Unassembled WGS sequence"/>
</dbReference>
<dbReference type="EMBL" id="QRSS01000008">
    <property type="protein sequence ID" value="RGQ04939.1"/>
    <property type="molecule type" value="Genomic_DNA"/>
</dbReference>
<dbReference type="EMBL" id="CYZD01000004">
    <property type="protein sequence ID" value="CUN96527.1"/>
    <property type="molecule type" value="Genomic_DNA"/>
</dbReference>
<keyword evidence="3" id="KW-0238">DNA-binding</keyword>
<keyword evidence="2" id="KW-0805">Transcription regulation</keyword>
<dbReference type="CDD" id="cd17536">
    <property type="entry name" value="REC_YesN-like"/>
    <property type="match status" value="1"/>
</dbReference>
<dbReference type="SUPFAM" id="SSF52172">
    <property type="entry name" value="CheY-like"/>
    <property type="match status" value="1"/>
</dbReference>
<proteinExistence type="predicted"/>
<accession>A0A174KZ23</accession>
<dbReference type="EMBL" id="RCXQ01000001">
    <property type="protein sequence ID" value="RYT68796.1"/>
    <property type="molecule type" value="Genomic_DNA"/>
</dbReference>
<reference evidence="20 21" key="1">
    <citation type="submission" date="2015-09" db="EMBL/GenBank/DDBJ databases">
        <authorList>
            <consortium name="Pathogen Informatics"/>
        </authorList>
    </citation>
    <scope>NUCLEOTIDE SEQUENCE [LARGE SCALE GENOMIC DNA]</scope>
    <source>
        <strain evidence="9 20">2789STDY5608837</strain>
        <strain evidence="10 21">2789STDY5834921</strain>
    </source>
</reference>
<dbReference type="PROSITE" id="PS00041">
    <property type="entry name" value="HTH_ARAC_FAMILY_1"/>
    <property type="match status" value="1"/>
</dbReference>
<evidence type="ECO:0000313" key="26">
    <source>
        <dbReference type="Proteomes" id="UP000284220"/>
    </source>
</evidence>
<evidence type="ECO:0000256" key="4">
    <source>
        <dbReference type="ARBA" id="ARBA00023163"/>
    </source>
</evidence>
<reference evidence="22 23" key="2">
    <citation type="submission" date="2018-08" db="EMBL/GenBank/DDBJ databases">
        <title>A genome reference for cultivated species of the human gut microbiota.</title>
        <authorList>
            <person name="Zou Y."/>
            <person name="Xue W."/>
            <person name="Luo G."/>
        </authorList>
    </citation>
    <scope>NUCLEOTIDE SEQUENCE [LARGE SCALE GENOMIC DNA]</scope>
    <source>
        <strain evidence="13 28">AF25-21</strain>
        <strain evidence="12 24">AF29-2BH</strain>
        <strain evidence="18 29">AF37-6AC</strain>
        <strain evidence="17 25">AM18-2AC</strain>
        <strain evidence="16 26">AM22-9LB</strain>
        <strain evidence="15 27">AM29-25AC</strain>
        <strain evidence="14 23">AM37-4AC</strain>
        <strain evidence="11 22">OM06-11AA</strain>
    </source>
</reference>
<dbReference type="InterPro" id="IPR009057">
    <property type="entry name" value="Homeodomain-like_sf"/>
</dbReference>
<evidence type="ECO:0000313" key="11">
    <source>
        <dbReference type="EMBL" id="RGN05675.1"/>
    </source>
</evidence>
<dbReference type="Proteomes" id="UP000283585">
    <property type="component" value="Unassembled WGS sequence"/>
</dbReference>
<evidence type="ECO:0000313" key="30">
    <source>
        <dbReference type="Proteomes" id="UP000293506"/>
    </source>
</evidence>
<evidence type="ECO:0000313" key="27">
    <source>
        <dbReference type="Proteomes" id="UP000284644"/>
    </source>
</evidence>
<evidence type="ECO:0000313" key="12">
    <source>
        <dbReference type="EMBL" id="RGQ04939.1"/>
    </source>
</evidence>
<evidence type="ECO:0000313" key="15">
    <source>
        <dbReference type="EMBL" id="RHE15800.1"/>
    </source>
</evidence>
<dbReference type="Proteomes" id="UP000095409">
    <property type="component" value="Unassembled WGS sequence"/>
</dbReference>
<name>A0A174KZ23_9FIRM</name>
<dbReference type="PROSITE" id="PS50110">
    <property type="entry name" value="RESPONSE_REGULATORY"/>
    <property type="match status" value="1"/>
</dbReference>